<dbReference type="EMBL" id="JH930471">
    <property type="protein sequence ID" value="EKM57382.1"/>
    <property type="molecule type" value="Genomic_DNA"/>
</dbReference>
<dbReference type="OrthoDB" id="623670at2759"/>
<dbReference type="InParanoid" id="K5X3L1"/>
<organism evidence="1 2">
    <name type="scientific">Phanerochaete carnosa (strain HHB-10118-sp)</name>
    <name type="common">White-rot fungus</name>
    <name type="synonym">Peniophora carnosa</name>
    <dbReference type="NCBI Taxonomy" id="650164"/>
    <lineage>
        <taxon>Eukaryota</taxon>
        <taxon>Fungi</taxon>
        <taxon>Dikarya</taxon>
        <taxon>Basidiomycota</taxon>
        <taxon>Agaricomycotina</taxon>
        <taxon>Agaricomycetes</taxon>
        <taxon>Polyporales</taxon>
        <taxon>Phanerochaetaceae</taxon>
        <taxon>Phanerochaete</taxon>
    </lineage>
</organism>
<dbReference type="CDD" id="cd22191">
    <property type="entry name" value="DPBB_RlpA_EXP_N-like"/>
    <property type="match status" value="1"/>
</dbReference>
<proteinExistence type="predicted"/>
<evidence type="ECO:0000313" key="2">
    <source>
        <dbReference type="Proteomes" id="UP000008370"/>
    </source>
</evidence>
<sequence>MELPSGYACPRKRRCFTIRTYRAQEKYTSKSDHHIYQQSSAVEEEEHVFPETGNQVAYEGFDHNSDWQFGSIAGHMCGQQITISLNGKTAQATIVDECPGCAQNGLDCTPATANFFGFFDDLAWGSWSVGGNPVSMPPPPTAFKALFTTSTPPPPTTSSIVPTVSSSSSSSVWSSLSSLSSSAASSSFITSSIATSSTAVGASSAAAPTPTSNIATLYANVVNMALLVLADENAQ</sequence>
<dbReference type="Gene3D" id="2.40.40.10">
    <property type="entry name" value="RlpA-like domain"/>
    <property type="match status" value="1"/>
</dbReference>
<accession>K5X3L1</accession>
<dbReference type="SUPFAM" id="SSF50685">
    <property type="entry name" value="Barwin-like endoglucanases"/>
    <property type="match status" value="1"/>
</dbReference>
<keyword evidence="2" id="KW-1185">Reference proteome</keyword>
<dbReference type="AlphaFoldDB" id="K5X3L1"/>
<dbReference type="RefSeq" id="XP_007395190.1">
    <property type="nucleotide sequence ID" value="XM_007395128.1"/>
</dbReference>
<name>K5X3L1_PHACS</name>
<dbReference type="GeneID" id="18916228"/>
<reference evidence="1 2" key="1">
    <citation type="journal article" date="2012" name="BMC Genomics">
        <title>Comparative genomics of the white-rot fungi, Phanerochaete carnosa and P. chrysosporium, to elucidate the genetic basis of the distinct wood types they colonize.</title>
        <authorList>
            <person name="Suzuki H."/>
            <person name="MacDonald J."/>
            <person name="Syed K."/>
            <person name="Salamov A."/>
            <person name="Hori C."/>
            <person name="Aerts A."/>
            <person name="Henrissat B."/>
            <person name="Wiebenga A."/>
            <person name="vanKuyk P.A."/>
            <person name="Barry K."/>
            <person name="Lindquist E."/>
            <person name="LaButti K."/>
            <person name="Lapidus A."/>
            <person name="Lucas S."/>
            <person name="Coutinho P."/>
            <person name="Gong Y."/>
            <person name="Samejima M."/>
            <person name="Mahadevan R."/>
            <person name="Abou-Zaid M."/>
            <person name="de Vries R.P."/>
            <person name="Igarashi K."/>
            <person name="Yadav J.S."/>
            <person name="Grigoriev I.V."/>
            <person name="Master E.R."/>
        </authorList>
    </citation>
    <scope>NUCLEOTIDE SEQUENCE [LARGE SCALE GENOMIC DNA]</scope>
    <source>
        <strain evidence="1 2">HHB-10118-sp</strain>
    </source>
</reference>
<dbReference type="HOGENOM" id="CLU_047639_0_0_1"/>
<gene>
    <name evidence="1" type="ORF">PHACADRAFT_255107</name>
</gene>
<evidence type="ECO:0008006" key="3">
    <source>
        <dbReference type="Google" id="ProtNLM"/>
    </source>
</evidence>
<dbReference type="InterPro" id="IPR036908">
    <property type="entry name" value="RlpA-like_sf"/>
</dbReference>
<dbReference type="Proteomes" id="UP000008370">
    <property type="component" value="Unassembled WGS sequence"/>
</dbReference>
<protein>
    <recommendedName>
        <fullName evidence="3">RlpA-like protein double-psi beta-barrel domain-containing protein</fullName>
    </recommendedName>
</protein>
<evidence type="ECO:0000313" key="1">
    <source>
        <dbReference type="EMBL" id="EKM57382.1"/>
    </source>
</evidence>
<dbReference type="KEGG" id="pco:PHACADRAFT_255107"/>